<dbReference type="HOGENOM" id="CLU_005939_1_0_1"/>
<dbReference type="InterPro" id="IPR013783">
    <property type="entry name" value="Ig-like_fold"/>
</dbReference>
<comment type="subcellular location">
    <subcellularLocation>
        <location evidence="1">Membrane</location>
        <topology evidence="1">Single-pass membrane protein</topology>
    </subcellularLocation>
</comment>
<evidence type="ECO:0000313" key="10">
    <source>
        <dbReference type="EMBL" id="EEB14623.1"/>
    </source>
</evidence>
<evidence type="ECO:0000259" key="8">
    <source>
        <dbReference type="PROSITE" id="PS50835"/>
    </source>
</evidence>
<keyword evidence="4 7" id="KW-0472">Membrane</keyword>
<feature type="region of interest" description="Disordered" evidence="6">
    <location>
        <begin position="703"/>
        <end position="774"/>
    </location>
</feature>
<protein>
    <submittedName>
        <fullName evidence="10 11">Sidestep protein, putative</fullName>
    </submittedName>
</protein>
<feature type="domain" description="Ig-like" evidence="8">
    <location>
        <begin position="350"/>
        <end position="442"/>
    </location>
</feature>
<dbReference type="InterPro" id="IPR003961">
    <property type="entry name" value="FN3_dom"/>
</dbReference>
<dbReference type="VEuPathDB" id="VectorBase:PHUM313690"/>
<dbReference type="STRING" id="121224.E0VML7"/>
<organism>
    <name type="scientific">Pediculus humanus subsp. corporis</name>
    <name type="common">Body louse</name>
    <dbReference type="NCBI Taxonomy" id="121224"/>
    <lineage>
        <taxon>Eukaryota</taxon>
        <taxon>Metazoa</taxon>
        <taxon>Ecdysozoa</taxon>
        <taxon>Arthropoda</taxon>
        <taxon>Hexapoda</taxon>
        <taxon>Insecta</taxon>
        <taxon>Pterygota</taxon>
        <taxon>Neoptera</taxon>
        <taxon>Paraneoptera</taxon>
        <taxon>Psocodea</taxon>
        <taxon>Troctomorpha</taxon>
        <taxon>Phthiraptera</taxon>
        <taxon>Anoplura</taxon>
        <taxon>Pediculidae</taxon>
        <taxon>Pediculus</taxon>
    </lineage>
</organism>
<feature type="domain" description="Fibronectin type-III" evidence="9">
    <location>
        <begin position="547"/>
        <end position="639"/>
    </location>
</feature>
<evidence type="ECO:0000256" key="5">
    <source>
        <dbReference type="ARBA" id="ARBA00023157"/>
    </source>
</evidence>
<dbReference type="RefSeq" id="XP_002427361.1">
    <property type="nucleotide sequence ID" value="XM_002427316.1"/>
</dbReference>
<dbReference type="FunCoup" id="E0VML7">
    <property type="interactions" value="1"/>
</dbReference>
<dbReference type="InterPro" id="IPR007110">
    <property type="entry name" value="Ig-like_dom"/>
</dbReference>
<dbReference type="Pfam" id="PF07686">
    <property type="entry name" value="V-set"/>
    <property type="match status" value="1"/>
</dbReference>
<feature type="domain" description="Ig-like" evidence="8">
    <location>
        <begin position="447"/>
        <end position="522"/>
    </location>
</feature>
<dbReference type="AlphaFoldDB" id="E0VML7"/>
<evidence type="ECO:0000256" key="1">
    <source>
        <dbReference type="ARBA" id="ARBA00004167"/>
    </source>
</evidence>
<evidence type="ECO:0000256" key="4">
    <source>
        <dbReference type="ARBA" id="ARBA00023136"/>
    </source>
</evidence>
<evidence type="ECO:0000256" key="7">
    <source>
        <dbReference type="SAM" id="Phobius"/>
    </source>
</evidence>
<dbReference type="PROSITE" id="PS50853">
    <property type="entry name" value="FN3"/>
    <property type="match status" value="1"/>
</dbReference>
<dbReference type="GO" id="GO:0016020">
    <property type="term" value="C:membrane"/>
    <property type="evidence" value="ECO:0007669"/>
    <property type="project" value="UniProtKB-SubCell"/>
</dbReference>
<evidence type="ECO:0000313" key="11">
    <source>
        <dbReference type="EnsemblMetazoa" id="PHUM313690-PA"/>
    </source>
</evidence>
<dbReference type="SMART" id="SM00408">
    <property type="entry name" value="IGc2"/>
    <property type="match status" value="5"/>
</dbReference>
<dbReference type="OrthoDB" id="8175571at2759"/>
<dbReference type="EMBL" id="DS235315">
    <property type="protein sequence ID" value="EEB14623.1"/>
    <property type="molecule type" value="Genomic_DNA"/>
</dbReference>
<evidence type="ECO:0000256" key="3">
    <source>
        <dbReference type="ARBA" id="ARBA00022989"/>
    </source>
</evidence>
<keyword evidence="5" id="KW-1015">Disulfide bond</keyword>
<dbReference type="PANTHER" id="PTHR23278">
    <property type="entry name" value="SIDESTEP PROTEIN"/>
    <property type="match status" value="1"/>
</dbReference>
<evidence type="ECO:0000256" key="2">
    <source>
        <dbReference type="ARBA" id="ARBA00022692"/>
    </source>
</evidence>
<dbReference type="PANTHER" id="PTHR23278:SF28">
    <property type="entry name" value="SIDESTEP IV, ISOFORM C"/>
    <property type="match status" value="1"/>
</dbReference>
<feature type="domain" description="Ig-like" evidence="8">
    <location>
        <begin position="39"/>
        <end position="140"/>
    </location>
</feature>
<sequence>MDKFWTNRKRKLFLITYLISGGKLDFFRIPVTSVLGVLGKKVSLPCDINSRDPKDAVSMVLWFKSTDGEPLYSFDVRGKKFGNANTWSSPDHFDSRAFFRTAPTPAELVVDNLQMDDEGMYRCRVDFKNSPTKNQKVNLTIIIPPEKPVIYDAKSRDRTKLIEPYNEGSDVSLVCEVTGGRPRPKVVWYLENELKDESYEQRYGEQLTVNHFVLRNVKREYLNHRLLCQASNNNLEPPASKVVVLDLNLKPLTVHILTKERAVSADKKYEVECRTSGSRPEAVITWWKGNKQIKRFAKSYTEQNGDGLSILSLIPVIDDDGKYLTCRAENPVVPDSALEDKWRLNVHYMPLVTLKIGANLNPDDIKEGDDVYFECNVKANPKSYKLAWFHNGKEMHHNISAGVILSDVSLVLQGVSKHTAGDYTCLAANIEGKGISNPVTLKVMYVPTCRDDREELHGALKHETVALKCEVDANPPLVTFQWTFNNSGDLNEVPVTRYTSSSTISTLNYTPVSDMDYGTLACWGSNSVGQQKVPCIFQVVAAGHPFPLTNCTILNQTADSLHVECLENFDGGLPQTFLMELLELPTLELKRNISVVRAPPVFSIYGLESGTTYQVNLFAVNAKGRSEPFVIETVTFKGVAKYTGITTPIPMNPVLTGLIATASTLVVIVCLVLMALYRRNRTRRPLSKQAVVLVSEVMEDTRPSSLTLPLNPSNNNTSSTEHRITDDTDPDVIPNQYERKPLKGLIKKYKTPPQRRRKKKDLENDENDEEEDREEILNKDGVGIDNNEKIMLNANHKIDSKDSHPLFNKWTKVSVTTTSSSGPVVGADISLTTHTVLSKNYKTGHEVVTTTNRMQESCI</sequence>
<reference evidence="11" key="3">
    <citation type="submission" date="2021-02" db="UniProtKB">
        <authorList>
            <consortium name="EnsemblMetazoa"/>
        </authorList>
    </citation>
    <scope>IDENTIFICATION</scope>
    <source>
        <strain evidence="11">USDA</strain>
    </source>
</reference>
<feature type="transmembrane region" description="Helical" evidence="7">
    <location>
        <begin position="654"/>
        <end position="677"/>
    </location>
</feature>
<dbReference type="InterPro" id="IPR013162">
    <property type="entry name" value="CD80_C2-set"/>
</dbReference>
<dbReference type="InParanoid" id="E0VML7"/>
<reference evidence="10" key="1">
    <citation type="submission" date="2007-04" db="EMBL/GenBank/DDBJ databases">
        <title>Annotation of Pediculus humanus corporis strain USDA.</title>
        <authorList>
            <person name="Kirkness E."/>
            <person name="Hannick L."/>
            <person name="Hass B."/>
            <person name="Bruggner R."/>
            <person name="Lawson D."/>
            <person name="Bidwell S."/>
            <person name="Joardar V."/>
            <person name="Caler E."/>
            <person name="Walenz B."/>
            <person name="Inman J."/>
            <person name="Schobel S."/>
            <person name="Galinsky K."/>
            <person name="Amedeo P."/>
            <person name="Strausberg R."/>
        </authorList>
    </citation>
    <scope>NUCLEOTIDE SEQUENCE</scope>
    <source>
        <strain evidence="10">USDA</strain>
    </source>
</reference>
<evidence type="ECO:0000259" key="9">
    <source>
        <dbReference type="PROSITE" id="PS50853"/>
    </source>
</evidence>
<feature type="compositionally biased region" description="Acidic residues" evidence="6">
    <location>
        <begin position="763"/>
        <end position="774"/>
    </location>
</feature>
<gene>
    <name evidence="11" type="primary">8235920</name>
    <name evidence="10" type="ORF">Phum_PHUM313690</name>
</gene>
<dbReference type="CTD" id="8235920"/>
<dbReference type="Gene3D" id="2.60.40.10">
    <property type="entry name" value="Immunoglobulins"/>
    <property type="match status" value="6"/>
</dbReference>
<dbReference type="InterPro" id="IPR013106">
    <property type="entry name" value="Ig_V-set"/>
</dbReference>
<reference evidence="10" key="2">
    <citation type="submission" date="2007-04" db="EMBL/GenBank/DDBJ databases">
        <title>The genome of the human body louse.</title>
        <authorList>
            <consortium name="The Human Body Louse Genome Consortium"/>
            <person name="Kirkness E."/>
            <person name="Walenz B."/>
            <person name="Hass B."/>
            <person name="Bruggner R."/>
            <person name="Strausberg R."/>
        </authorList>
    </citation>
    <scope>NUCLEOTIDE SEQUENCE</scope>
    <source>
        <strain evidence="10">USDA</strain>
    </source>
</reference>
<dbReference type="InterPro" id="IPR036116">
    <property type="entry name" value="FN3_sf"/>
</dbReference>
<dbReference type="Pfam" id="PF13927">
    <property type="entry name" value="Ig_3"/>
    <property type="match status" value="3"/>
</dbReference>
<dbReference type="GeneID" id="8235920"/>
<dbReference type="CDD" id="cd00096">
    <property type="entry name" value="Ig"/>
    <property type="match status" value="1"/>
</dbReference>
<evidence type="ECO:0000313" key="12">
    <source>
        <dbReference type="Proteomes" id="UP000009046"/>
    </source>
</evidence>
<keyword evidence="12" id="KW-1185">Reference proteome</keyword>
<dbReference type="Proteomes" id="UP000009046">
    <property type="component" value="Unassembled WGS sequence"/>
</dbReference>
<dbReference type="InterPro" id="IPR036179">
    <property type="entry name" value="Ig-like_dom_sf"/>
</dbReference>
<dbReference type="CDD" id="cd00063">
    <property type="entry name" value="FN3"/>
    <property type="match status" value="1"/>
</dbReference>
<dbReference type="PROSITE" id="PS50835">
    <property type="entry name" value="IG_LIKE"/>
    <property type="match status" value="5"/>
</dbReference>
<dbReference type="KEGG" id="phu:Phum_PHUM313690"/>
<feature type="compositionally biased region" description="Low complexity" evidence="6">
    <location>
        <begin position="703"/>
        <end position="719"/>
    </location>
</feature>
<dbReference type="SMART" id="SM00409">
    <property type="entry name" value="IG"/>
    <property type="match status" value="5"/>
</dbReference>
<dbReference type="Pfam" id="PF08205">
    <property type="entry name" value="C2-set_2"/>
    <property type="match status" value="1"/>
</dbReference>
<keyword evidence="3 7" id="KW-1133">Transmembrane helix</keyword>
<proteinExistence type="predicted"/>
<keyword evidence="2 7" id="KW-0812">Transmembrane</keyword>
<dbReference type="EMBL" id="AAZO01003639">
    <property type="status" value="NOT_ANNOTATED_CDS"/>
    <property type="molecule type" value="Genomic_DNA"/>
</dbReference>
<dbReference type="SUPFAM" id="SSF49265">
    <property type="entry name" value="Fibronectin type III"/>
    <property type="match status" value="1"/>
</dbReference>
<dbReference type="eggNOG" id="KOG3515">
    <property type="taxonomic scope" value="Eukaryota"/>
</dbReference>
<dbReference type="InterPro" id="IPR003599">
    <property type="entry name" value="Ig_sub"/>
</dbReference>
<dbReference type="EnsemblMetazoa" id="PHUM313690-RA">
    <property type="protein sequence ID" value="PHUM313690-PA"/>
    <property type="gene ID" value="PHUM313690"/>
</dbReference>
<dbReference type="SUPFAM" id="SSF48726">
    <property type="entry name" value="Immunoglobulin"/>
    <property type="match status" value="5"/>
</dbReference>
<feature type="compositionally biased region" description="Basic residues" evidence="6">
    <location>
        <begin position="745"/>
        <end position="759"/>
    </location>
</feature>
<evidence type="ECO:0000256" key="6">
    <source>
        <dbReference type="SAM" id="MobiDB-lite"/>
    </source>
</evidence>
<name>E0VML7_PEDHC</name>
<accession>E0VML7</accession>
<dbReference type="OMA" id="TISCWGK"/>
<feature type="domain" description="Ig-like" evidence="8">
    <location>
        <begin position="251"/>
        <end position="345"/>
    </location>
</feature>
<feature type="domain" description="Ig-like" evidence="8">
    <location>
        <begin position="148"/>
        <end position="244"/>
    </location>
</feature>
<dbReference type="InterPro" id="IPR003598">
    <property type="entry name" value="Ig_sub2"/>
</dbReference>